<dbReference type="AlphaFoldDB" id="A0A226DXT2"/>
<dbReference type="EMBL" id="LNIX01000009">
    <property type="protein sequence ID" value="OXA50285.1"/>
    <property type="molecule type" value="Genomic_DNA"/>
</dbReference>
<name>A0A226DXT2_FOLCA</name>
<feature type="transmembrane region" description="Helical" evidence="2">
    <location>
        <begin position="183"/>
        <end position="204"/>
    </location>
</feature>
<evidence type="ECO:0000313" key="3">
    <source>
        <dbReference type="EMBL" id="OXA50285.1"/>
    </source>
</evidence>
<feature type="compositionally biased region" description="Polar residues" evidence="1">
    <location>
        <begin position="23"/>
        <end position="36"/>
    </location>
</feature>
<gene>
    <name evidence="3" type="ORF">Fcan01_15292</name>
</gene>
<evidence type="ECO:0000313" key="4">
    <source>
        <dbReference type="Proteomes" id="UP000198287"/>
    </source>
</evidence>
<feature type="compositionally biased region" description="Basic and acidic residues" evidence="1">
    <location>
        <begin position="1"/>
        <end position="18"/>
    </location>
</feature>
<feature type="region of interest" description="Disordered" evidence="1">
    <location>
        <begin position="1"/>
        <end position="50"/>
    </location>
</feature>
<keyword evidence="4" id="KW-1185">Reference proteome</keyword>
<keyword evidence="2" id="KW-0472">Membrane</keyword>
<dbReference type="Proteomes" id="UP000198287">
    <property type="component" value="Unassembled WGS sequence"/>
</dbReference>
<organism evidence="3 4">
    <name type="scientific">Folsomia candida</name>
    <name type="common">Springtail</name>
    <dbReference type="NCBI Taxonomy" id="158441"/>
    <lineage>
        <taxon>Eukaryota</taxon>
        <taxon>Metazoa</taxon>
        <taxon>Ecdysozoa</taxon>
        <taxon>Arthropoda</taxon>
        <taxon>Hexapoda</taxon>
        <taxon>Collembola</taxon>
        <taxon>Entomobryomorpha</taxon>
        <taxon>Isotomoidea</taxon>
        <taxon>Isotomidae</taxon>
        <taxon>Proisotominae</taxon>
        <taxon>Folsomia</taxon>
    </lineage>
</organism>
<keyword evidence="2" id="KW-0812">Transmembrane</keyword>
<reference evidence="3 4" key="1">
    <citation type="submission" date="2015-12" db="EMBL/GenBank/DDBJ databases">
        <title>The genome of Folsomia candida.</title>
        <authorList>
            <person name="Faddeeva A."/>
            <person name="Derks M.F."/>
            <person name="Anvar Y."/>
            <person name="Smit S."/>
            <person name="Van Straalen N."/>
            <person name="Roelofs D."/>
        </authorList>
    </citation>
    <scope>NUCLEOTIDE SEQUENCE [LARGE SCALE GENOMIC DNA]</scope>
    <source>
        <strain evidence="3 4">VU population</strain>
        <tissue evidence="3">Whole body</tissue>
    </source>
</reference>
<evidence type="ECO:0000256" key="2">
    <source>
        <dbReference type="SAM" id="Phobius"/>
    </source>
</evidence>
<evidence type="ECO:0000256" key="1">
    <source>
        <dbReference type="SAM" id="MobiDB-lite"/>
    </source>
</evidence>
<feature type="compositionally biased region" description="Basic and acidic residues" evidence="1">
    <location>
        <begin position="39"/>
        <end position="50"/>
    </location>
</feature>
<accession>A0A226DXT2</accession>
<proteinExistence type="predicted"/>
<keyword evidence="2" id="KW-1133">Transmembrane helix</keyword>
<sequence>MKRLERCKGEASYHKIESDTDGESSPNSSGVVTTSTPKKRSDSEQSRNTEDKVCQIWEDFDHWISNEFSPPAGNSGDQDNHADDEQISRDDIISHAGSSSAQVESVFGGNERTGIHGAGILCRNPGCVRHSSSCTLLSQNNRNNDDDAIQRQRGCYSLDICDPRPLRSSNMDPGPTMFSVSPYLVSIFVLLATCVFVFAILILWSTRFYENGSTTIQNWWSPRPHGRNSGG</sequence>
<comment type="caution">
    <text evidence="3">The sequence shown here is derived from an EMBL/GenBank/DDBJ whole genome shotgun (WGS) entry which is preliminary data.</text>
</comment>
<protein>
    <submittedName>
        <fullName evidence="3">Uncharacterized protein</fullName>
    </submittedName>
</protein>